<dbReference type="CDD" id="cd00082">
    <property type="entry name" value="HisKA"/>
    <property type="match status" value="1"/>
</dbReference>
<feature type="domain" description="Response regulatory" evidence="19">
    <location>
        <begin position="423"/>
        <end position="540"/>
    </location>
</feature>
<keyword evidence="7" id="KW-0812">Transmembrane</keyword>
<dbReference type="InterPro" id="IPR005467">
    <property type="entry name" value="His_kinase_dom"/>
</dbReference>
<dbReference type="eggNOG" id="COG2198">
    <property type="taxonomic scope" value="Bacteria"/>
</dbReference>
<evidence type="ECO:0000256" key="14">
    <source>
        <dbReference type="ARBA" id="ARBA00064003"/>
    </source>
</evidence>
<keyword evidence="4" id="KW-1003">Cell membrane</keyword>
<comment type="subcellular location">
    <subcellularLocation>
        <location evidence="2">Cell membrane</location>
        <topology evidence="2">Multi-pass membrane protein</topology>
    </subcellularLocation>
</comment>
<dbReference type="InterPro" id="IPR003661">
    <property type="entry name" value="HisK_dim/P_dom"/>
</dbReference>
<evidence type="ECO:0000256" key="1">
    <source>
        <dbReference type="ARBA" id="ARBA00000085"/>
    </source>
</evidence>
<evidence type="ECO:0000256" key="7">
    <source>
        <dbReference type="ARBA" id="ARBA00022692"/>
    </source>
</evidence>
<dbReference type="InterPro" id="IPR004358">
    <property type="entry name" value="Sig_transdc_His_kin-like_C"/>
</dbReference>
<dbReference type="SUPFAM" id="SSF47384">
    <property type="entry name" value="Homodimeric domain of signal transducing histidine kinase"/>
    <property type="match status" value="1"/>
</dbReference>
<dbReference type="GO" id="GO:0005524">
    <property type="term" value="F:ATP binding"/>
    <property type="evidence" value="ECO:0007669"/>
    <property type="project" value="UniProtKB-KW"/>
</dbReference>
<dbReference type="InterPro" id="IPR036097">
    <property type="entry name" value="HisK_dim/P_sf"/>
</dbReference>
<dbReference type="Gene3D" id="1.20.120.160">
    <property type="entry name" value="HPT domain"/>
    <property type="match status" value="1"/>
</dbReference>
<dbReference type="SMART" id="SM00073">
    <property type="entry name" value="HPT"/>
    <property type="match status" value="1"/>
</dbReference>
<dbReference type="FunFam" id="3.30.565.10:FF:000010">
    <property type="entry name" value="Sensor histidine kinase RcsC"/>
    <property type="match status" value="1"/>
</dbReference>
<dbReference type="SMART" id="SM00388">
    <property type="entry name" value="HisKA"/>
    <property type="match status" value="1"/>
</dbReference>
<accession>C4LEI6</accession>
<evidence type="ECO:0000256" key="17">
    <source>
        <dbReference type="PROSITE-ProRule" id="PRU00169"/>
    </source>
</evidence>
<keyword evidence="13" id="KW-0472">Membrane</keyword>
<dbReference type="Pfam" id="PF00072">
    <property type="entry name" value="Response_reg"/>
    <property type="match status" value="1"/>
</dbReference>
<dbReference type="SUPFAM" id="SSF55874">
    <property type="entry name" value="ATPase domain of HSP90 chaperone/DNA topoisomerase II/histidine kinase"/>
    <property type="match status" value="1"/>
</dbReference>
<evidence type="ECO:0000313" key="21">
    <source>
        <dbReference type="EMBL" id="ACQ93003.1"/>
    </source>
</evidence>
<dbReference type="HOGENOM" id="CLU_000445_114_15_6"/>
<comment type="catalytic activity">
    <reaction evidence="1">
        <text>ATP + protein L-histidine = ADP + protein N-phospho-L-histidine.</text>
        <dbReference type="EC" id="2.7.13.3"/>
    </reaction>
</comment>
<protein>
    <recommendedName>
        <fullName evidence="15">Sensory/regulatory protein RpfC</fullName>
        <ecNumber evidence="3">2.7.13.3</ecNumber>
    </recommendedName>
</protein>
<evidence type="ECO:0000256" key="12">
    <source>
        <dbReference type="ARBA" id="ARBA00023012"/>
    </source>
</evidence>
<dbReference type="Gene3D" id="3.30.565.10">
    <property type="entry name" value="Histidine kinase-like ATPase, C-terminal domain"/>
    <property type="match status" value="1"/>
</dbReference>
<dbReference type="AlphaFoldDB" id="C4LEI6"/>
<evidence type="ECO:0000259" key="20">
    <source>
        <dbReference type="PROSITE" id="PS50894"/>
    </source>
</evidence>
<proteinExistence type="predicted"/>
<gene>
    <name evidence="21" type="ordered locus">Tola_1388</name>
</gene>
<evidence type="ECO:0000256" key="2">
    <source>
        <dbReference type="ARBA" id="ARBA00004651"/>
    </source>
</evidence>
<dbReference type="InterPro" id="IPR003594">
    <property type="entry name" value="HATPase_dom"/>
</dbReference>
<feature type="modified residue" description="4-aspartylphosphate" evidence="17">
    <location>
        <position position="472"/>
    </location>
</feature>
<evidence type="ECO:0000256" key="15">
    <source>
        <dbReference type="ARBA" id="ARBA00068150"/>
    </source>
</evidence>
<feature type="modified residue" description="Phosphohistidine" evidence="16">
    <location>
        <position position="618"/>
    </location>
</feature>
<dbReference type="PROSITE" id="PS50110">
    <property type="entry name" value="RESPONSE_REGULATORY"/>
    <property type="match status" value="1"/>
</dbReference>
<keyword evidence="10" id="KW-0067">ATP-binding</keyword>
<dbReference type="FunFam" id="1.10.287.130:FF:000002">
    <property type="entry name" value="Two-component osmosensing histidine kinase"/>
    <property type="match status" value="1"/>
</dbReference>
<dbReference type="PRINTS" id="PR00344">
    <property type="entry name" value="BCTRLSENSOR"/>
</dbReference>
<dbReference type="PANTHER" id="PTHR45339:SF1">
    <property type="entry name" value="HYBRID SIGNAL TRANSDUCTION HISTIDINE KINASE J"/>
    <property type="match status" value="1"/>
</dbReference>
<dbReference type="Proteomes" id="UP000009073">
    <property type="component" value="Chromosome"/>
</dbReference>
<evidence type="ECO:0000256" key="4">
    <source>
        <dbReference type="ARBA" id="ARBA00022475"/>
    </source>
</evidence>
<dbReference type="InterPro" id="IPR001789">
    <property type="entry name" value="Sig_transdc_resp-reg_receiver"/>
</dbReference>
<dbReference type="Pfam" id="PF00512">
    <property type="entry name" value="HisKA"/>
    <property type="match status" value="1"/>
</dbReference>
<evidence type="ECO:0000256" key="5">
    <source>
        <dbReference type="ARBA" id="ARBA00022553"/>
    </source>
</evidence>
<dbReference type="STRING" id="595494.Tola_1388"/>
<dbReference type="SMART" id="SM00387">
    <property type="entry name" value="HATPase_c"/>
    <property type="match status" value="1"/>
</dbReference>
<dbReference type="EC" id="2.7.13.3" evidence="3"/>
<evidence type="ECO:0000313" key="22">
    <source>
        <dbReference type="Proteomes" id="UP000009073"/>
    </source>
</evidence>
<sequence length="675" mass="74293">MIRQGLIEQEVLHEIAMSIGESIELEKMLAECIPVFLRGLGCATAVVLLRDEQDDFYTPSYILPRAAVRNNYLHQAINHSLECLINHEPLPVPLRYFESAGLYYYAWAIQDFGALLLGRSAPFREGLLREMEPLVNKLALALTSCRQYQRLKLAQQSMIQARDEAQAANKAKSHFLATMSHEIRTPLNAVINLSELLLETQLDDRQRKLTQGVCEGGRSLLQLVNDVLDFSRIEAGRLELVTTSFRLHDLLDGLASLFEKEAVIKKLHFGLSISPDVPDVIAADPSRLRQILQNLLANAIKFTEKGSVSIAVRMLAANQQKPPDSVPMMIFHISDTGIGISESDQQRLFQEFSQVDTNLDRRFGGSGLGLAIAARLVMLMGGKIGCHSVAGIGSTFWFTLPAKTNGVVHEQNIADDSGLLPVNVLLVEDSLTNQMVATAMLEKTGCQITIANDGYESLEKVRQAEFDVVLMDVSMPGMDGLEATRRIRAMGGRYLTLPILAMTAHAFAHDREACLEAGMNDYLSKPLQREQLYSLLKKWALNNDKGMVPEVVPPPVAMIGTTNPILDDRIIQTLLNDTSPDLFKQLVVIFLQESREHFDAMALSIPQGDLVAAAKSAHAVKSSAGALGAVALQDMCGQLEIACRESKPHIAALLQATTNVAEASWQALHSRLNKS</sequence>
<dbReference type="Pfam" id="PF01627">
    <property type="entry name" value="Hpt"/>
    <property type="match status" value="1"/>
</dbReference>
<dbReference type="SUPFAM" id="SSF47226">
    <property type="entry name" value="Histidine-containing phosphotransfer domain, HPT domain"/>
    <property type="match status" value="1"/>
</dbReference>
<organism evidence="21 22">
    <name type="scientific">Tolumonas auensis (strain DSM 9187 / NBRC 110442 / TA 4)</name>
    <dbReference type="NCBI Taxonomy" id="595494"/>
    <lineage>
        <taxon>Bacteria</taxon>
        <taxon>Pseudomonadati</taxon>
        <taxon>Pseudomonadota</taxon>
        <taxon>Gammaproteobacteria</taxon>
        <taxon>Aeromonadales</taxon>
        <taxon>Aeromonadaceae</taxon>
        <taxon>Tolumonas</taxon>
    </lineage>
</organism>
<dbReference type="KEGG" id="tau:Tola_1388"/>
<dbReference type="InterPro" id="IPR011006">
    <property type="entry name" value="CheY-like_superfamily"/>
</dbReference>
<evidence type="ECO:0000259" key="19">
    <source>
        <dbReference type="PROSITE" id="PS50110"/>
    </source>
</evidence>
<keyword evidence="8" id="KW-0547">Nucleotide-binding</keyword>
<dbReference type="CDD" id="cd17546">
    <property type="entry name" value="REC_hyHK_CKI1_RcsC-like"/>
    <property type="match status" value="1"/>
</dbReference>
<keyword evidence="11" id="KW-1133">Transmembrane helix</keyword>
<evidence type="ECO:0000259" key="18">
    <source>
        <dbReference type="PROSITE" id="PS50109"/>
    </source>
</evidence>
<dbReference type="eggNOG" id="COG0784">
    <property type="taxonomic scope" value="Bacteria"/>
</dbReference>
<dbReference type="InterPro" id="IPR008207">
    <property type="entry name" value="Sig_transdc_His_kin_Hpt_dom"/>
</dbReference>
<keyword evidence="22" id="KW-1185">Reference proteome</keyword>
<dbReference type="CDD" id="cd16922">
    <property type="entry name" value="HATPase_EvgS-ArcB-TorS-like"/>
    <property type="match status" value="1"/>
</dbReference>
<comment type="subunit">
    <text evidence="14">At low DSF concentrations, interacts with RpfF.</text>
</comment>
<reference evidence="22" key="1">
    <citation type="submission" date="2009-05" db="EMBL/GenBank/DDBJ databases">
        <title>Complete sequence of Tolumonas auensis DSM 9187.</title>
        <authorList>
            <consortium name="US DOE Joint Genome Institute"/>
            <person name="Lucas S."/>
            <person name="Copeland A."/>
            <person name="Lapidus A."/>
            <person name="Glavina del Rio T."/>
            <person name="Tice H."/>
            <person name="Bruce D."/>
            <person name="Goodwin L."/>
            <person name="Pitluck S."/>
            <person name="Chertkov O."/>
            <person name="Brettin T."/>
            <person name="Detter J.C."/>
            <person name="Han C."/>
            <person name="Larimer F."/>
            <person name="Land M."/>
            <person name="Hauser L."/>
            <person name="Kyrpides N."/>
            <person name="Mikhailova N."/>
            <person name="Spring S."/>
            <person name="Beller H."/>
        </authorList>
    </citation>
    <scope>NUCLEOTIDE SEQUENCE [LARGE SCALE GENOMIC DNA]</scope>
    <source>
        <strain evidence="22">DSM 9187 / TA4</strain>
    </source>
</reference>
<dbReference type="OrthoDB" id="9810730at2"/>
<dbReference type="PANTHER" id="PTHR45339">
    <property type="entry name" value="HYBRID SIGNAL TRANSDUCTION HISTIDINE KINASE J"/>
    <property type="match status" value="1"/>
</dbReference>
<dbReference type="InterPro" id="IPR036641">
    <property type="entry name" value="HPT_dom_sf"/>
</dbReference>
<reference evidence="21 22" key="2">
    <citation type="journal article" date="2011" name="Stand. Genomic Sci.">
        <title>Complete genome sequence of Tolumonas auensis type strain (TA 4).</title>
        <authorList>
            <person name="Chertkov O."/>
            <person name="Copeland A."/>
            <person name="Lucas S."/>
            <person name="Lapidus A."/>
            <person name="Berry K.W."/>
            <person name="Detter J.C."/>
            <person name="Del Rio T.G."/>
            <person name="Hammon N."/>
            <person name="Dalin E."/>
            <person name="Tice H."/>
            <person name="Pitluck S."/>
            <person name="Richardson P."/>
            <person name="Bruce D."/>
            <person name="Goodwin L."/>
            <person name="Han C."/>
            <person name="Tapia R."/>
            <person name="Saunders E."/>
            <person name="Schmutz J."/>
            <person name="Brettin T."/>
            <person name="Larimer F."/>
            <person name="Land M."/>
            <person name="Hauser L."/>
            <person name="Spring S."/>
            <person name="Rohde M."/>
            <person name="Kyrpides N.C."/>
            <person name="Ivanova N."/>
            <person name="Goker M."/>
            <person name="Beller H.R."/>
            <person name="Klenk H.P."/>
            <person name="Woyke T."/>
        </authorList>
    </citation>
    <scope>NUCLEOTIDE SEQUENCE [LARGE SCALE GENOMIC DNA]</scope>
    <source>
        <strain evidence="22">DSM 9187 / TA4</strain>
    </source>
</reference>
<name>C4LEI6_TOLAT</name>
<evidence type="ECO:0000256" key="16">
    <source>
        <dbReference type="PROSITE-ProRule" id="PRU00110"/>
    </source>
</evidence>
<dbReference type="eggNOG" id="COG2205">
    <property type="taxonomic scope" value="Bacteria"/>
</dbReference>
<evidence type="ECO:0000256" key="13">
    <source>
        <dbReference type="ARBA" id="ARBA00023136"/>
    </source>
</evidence>
<dbReference type="GO" id="GO:0005886">
    <property type="term" value="C:plasma membrane"/>
    <property type="evidence" value="ECO:0007669"/>
    <property type="project" value="UniProtKB-SubCell"/>
</dbReference>
<keyword evidence="5 17" id="KW-0597">Phosphoprotein</keyword>
<keyword evidence="12" id="KW-0902">Two-component regulatory system</keyword>
<evidence type="ECO:0000256" key="9">
    <source>
        <dbReference type="ARBA" id="ARBA00022777"/>
    </source>
</evidence>
<keyword evidence="9 21" id="KW-0418">Kinase</keyword>
<dbReference type="SUPFAM" id="SSF52172">
    <property type="entry name" value="CheY-like"/>
    <property type="match status" value="1"/>
</dbReference>
<keyword evidence="6" id="KW-0808">Transferase</keyword>
<dbReference type="Gene3D" id="1.10.287.130">
    <property type="match status" value="1"/>
</dbReference>
<feature type="domain" description="Histidine kinase" evidence="18">
    <location>
        <begin position="178"/>
        <end position="404"/>
    </location>
</feature>
<evidence type="ECO:0000256" key="3">
    <source>
        <dbReference type="ARBA" id="ARBA00012438"/>
    </source>
</evidence>
<dbReference type="PROSITE" id="PS50894">
    <property type="entry name" value="HPT"/>
    <property type="match status" value="1"/>
</dbReference>
<dbReference type="CDD" id="cd00088">
    <property type="entry name" value="HPT"/>
    <property type="match status" value="1"/>
</dbReference>
<dbReference type="PROSITE" id="PS50109">
    <property type="entry name" value="HIS_KIN"/>
    <property type="match status" value="1"/>
</dbReference>
<dbReference type="InterPro" id="IPR036890">
    <property type="entry name" value="HATPase_C_sf"/>
</dbReference>
<dbReference type="GO" id="GO:0000155">
    <property type="term" value="F:phosphorelay sensor kinase activity"/>
    <property type="evidence" value="ECO:0007669"/>
    <property type="project" value="InterPro"/>
</dbReference>
<dbReference type="Pfam" id="PF02518">
    <property type="entry name" value="HATPase_c"/>
    <property type="match status" value="1"/>
</dbReference>
<feature type="domain" description="HPt" evidence="20">
    <location>
        <begin position="579"/>
        <end position="671"/>
    </location>
</feature>
<evidence type="ECO:0000256" key="8">
    <source>
        <dbReference type="ARBA" id="ARBA00022741"/>
    </source>
</evidence>
<evidence type="ECO:0000256" key="10">
    <source>
        <dbReference type="ARBA" id="ARBA00022840"/>
    </source>
</evidence>
<evidence type="ECO:0000256" key="6">
    <source>
        <dbReference type="ARBA" id="ARBA00022679"/>
    </source>
</evidence>
<evidence type="ECO:0000256" key="11">
    <source>
        <dbReference type="ARBA" id="ARBA00022989"/>
    </source>
</evidence>
<dbReference type="EMBL" id="CP001616">
    <property type="protein sequence ID" value="ACQ93003.1"/>
    <property type="molecule type" value="Genomic_DNA"/>
</dbReference>
<dbReference type="Gene3D" id="3.40.50.2300">
    <property type="match status" value="1"/>
</dbReference>
<dbReference type="SMART" id="SM00448">
    <property type="entry name" value="REC"/>
    <property type="match status" value="1"/>
</dbReference>